<gene>
    <name evidence="1" type="ORF">RHMOL_Rhmol06G0142300</name>
</gene>
<name>A0ACC0NE30_RHOML</name>
<keyword evidence="2" id="KW-1185">Reference proteome</keyword>
<reference evidence="1" key="1">
    <citation type="submission" date="2022-02" db="EMBL/GenBank/DDBJ databases">
        <title>Plant Genome Project.</title>
        <authorList>
            <person name="Zhang R.-G."/>
        </authorList>
    </citation>
    <scope>NUCLEOTIDE SEQUENCE</scope>
    <source>
        <strain evidence="1">AT1</strain>
    </source>
</reference>
<organism evidence="1 2">
    <name type="scientific">Rhododendron molle</name>
    <name type="common">Chinese azalea</name>
    <name type="synonym">Azalea mollis</name>
    <dbReference type="NCBI Taxonomy" id="49168"/>
    <lineage>
        <taxon>Eukaryota</taxon>
        <taxon>Viridiplantae</taxon>
        <taxon>Streptophyta</taxon>
        <taxon>Embryophyta</taxon>
        <taxon>Tracheophyta</taxon>
        <taxon>Spermatophyta</taxon>
        <taxon>Magnoliopsida</taxon>
        <taxon>eudicotyledons</taxon>
        <taxon>Gunneridae</taxon>
        <taxon>Pentapetalae</taxon>
        <taxon>asterids</taxon>
        <taxon>Ericales</taxon>
        <taxon>Ericaceae</taxon>
        <taxon>Ericoideae</taxon>
        <taxon>Rhodoreae</taxon>
        <taxon>Rhododendron</taxon>
    </lineage>
</organism>
<protein>
    <submittedName>
        <fullName evidence="1">Uncharacterized protein</fullName>
    </submittedName>
</protein>
<dbReference type="Proteomes" id="UP001062846">
    <property type="component" value="Chromosome 6"/>
</dbReference>
<evidence type="ECO:0000313" key="2">
    <source>
        <dbReference type="Proteomes" id="UP001062846"/>
    </source>
</evidence>
<proteinExistence type="predicted"/>
<comment type="caution">
    <text evidence="1">The sequence shown here is derived from an EMBL/GenBank/DDBJ whole genome shotgun (WGS) entry which is preliminary data.</text>
</comment>
<evidence type="ECO:0000313" key="1">
    <source>
        <dbReference type="EMBL" id="KAI8550887.1"/>
    </source>
</evidence>
<accession>A0ACC0NE30</accession>
<sequence>MESEEDEAKGLDMGGRDDAEVEVDIDDDNNDDQDNVPLSVRFEALQAQSSIHAGDVVTEDTAGARGWNYFNLAQRQRLIRSWRRKPPGWQEFSGRLQRLFSSGYSTVRGERSSSGRGQPPFPGVLDFSGSLPPLVCKAHNHSSSSAFLGSQALWDFGADLDANMGEQQRGEVESREQPSSRRSPAVDLGKGPMVAKMEVLVRLFPEGYPVDEAYHPLLDAIARRHLETFAHFNPRSTQLGAIFFKNLHEVLTF</sequence>
<dbReference type="EMBL" id="CM046393">
    <property type="protein sequence ID" value="KAI8550887.1"/>
    <property type="molecule type" value="Genomic_DNA"/>
</dbReference>